<comment type="caution">
    <text evidence="4">The sequence shown here is derived from an EMBL/GenBank/DDBJ whole genome shotgun (WGS) entry which is preliminary data.</text>
</comment>
<dbReference type="Pfam" id="PF11887">
    <property type="entry name" value="Mce4_CUP1"/>
    <property type="match status" value="1"/>
</dbReference>
<dbReference type="PANTHER" id="PTHR33371:SF19">
    <property type="entry name" value="MCE-FAMILY PROTEIN MCE4A"/>
    <property type="match status" value="1"/>
</dbReference>
<name>A0ABT9NP46_9ACTN</name>
<feature type="region of interest" description="Disordered" evidence="1">
    <location>
        <begin position="366"/>
        <end position="387"/>
    </location>
</feature>
<evidence type="ECO:0000256" key="1">
    <source>
        <dbReference type="SAM" id="MobiDB-lite"/>
    </source>
</evidence>
<feature type="domain" description="Mce/MlaD" evidence="2">
    <location>
        <begin position="38"/>
        <end position="113"/>
    </location>
</feature>
<dbReference type="EMBL" id="JAUSQM010000001">
    <property type="protein sequence ID" value="MDP9821984.1"/>
    <property type="molecule type" value="Genomic_DNA"/>
</dbReference>
<dbReference type="InterPro" id="IPR005693">
    <property type="entry name" value="Mce"/>
</dbReference>
<sequence length="441" mass="47648">MKSTLAKRALGLVSIALILGFVWTTYAVFSKTFVSYDEITLRSSKLGLQLPTRADVKFRGVIVGEVREISSTGNGAELVLGLYPAQRDQVPADVTARILPKTLFGEKYVALDAPSGVVTTAIEPGAVIEQAEVAIEVEQVLSDLYPLLETLQPQLLNRALTAISTALEGRGDQLGENLEVLDSYLARFNPQIPTLVDDLRQLSQVSQVYGEVLPDIARTLRNAVTTGATFQEKEQRITALFSEVTAFSGTTRDFVEANGQNIIRLADQGQQILPVFAKQAPIYPCFLEAMAKIAPRQAEAFRGHTLHINLELLPAQPRGYSTADLPRYAEDRAPDSILGDCRRAMNDTWGQDNLPPQRLVPELADGVDSPTGKGVSPNRVAPEGLDVPGIDLSSGYAGSRAEQEVVGTVLGPVLGRSYDEVPAIASLLFAPLARGTEVSLR</sequence>
<dbReference type="NCBIfam" id="TIGR00996">
    <property type="entry name" value="Mtu_fam_mce"/>
    <property type="match status" value="1"/>
</dbReference>
<organism evidence="4 5">
    <name type="scientific">Nocardioides massiliensis</name>
    <dbReference type="NCBI Taxonomy" id="1325935"/>
    <lineage>
        <taxon>Bacteria</taxon>
        <taxon>Bacillati</taxon>
        <taxon>Actinomycetota</taxon>
        <taxon>Actinomycetes</taxon>
        <taxon>Propionibacteriales</taxon>
        <taxon>Nocardioidaceae</taxon>
        <taxon>Nocardioides</taxon>
    </lineage>
</organism>
<dbReference type="PANTHER" id="PTHR33371">
    <property type="entry name" value="INTERMEMBRANE PHOSPHOLIPID TRANSPORT SYSTEM BINDING PROTEIN MLAD-RELATED"/>
    <property type="match status" value="1"/>
</dbReference>
<gene>
    <name evidence="4" type="ORF">J2S59_001793</name>
</gene>
<evidence type="ECO:0000259" key="2">
    <source>
        <dbReference type="Pfam" id="PF02470"/>
    </source>
</evidence>
<accession>A0ABT9NP46</accession>
<dbReference type="InterPro" id="IPR052336">
    <property type="entry name" value="MlaD_Phospholipid_Transporter"/>
</dbReference>
<dbReference type="Proteomes" id="UP001240447">
    <property type="component" value="Unassembled WGS sequence"/>
</dbReference>
<proteinExistence type="predicted"/>
<dbReference type="RefSeq" id="WP_068116416.1">
    <property type="nucleotide sequence ID" value="NZ_CCXJ01000021.1"/>
</dbReference>
<keyword evidence="5" id="KW-1185">Reference proteome</keyword>
<reference evidence="4 5" key="1">
    <citation type="submission" date="2023-07" db="EMBL/GenBank/DDBJ databases">
        <title>Sequencing the genomes of 1000 actinobacteria strains.</title>
        <authorList>
            <person name="Klenk H.-P."/>
        </authorList>
    </citation>
    <scope>NUCLEOTIDE SEQUENCE [LARGE SCALE GENOMIC DNA]</scope>
    <source>
        <strain evidence="4 5">GD13</strain>
    </source>
</reference>
<evidence type="ECO:0000259" key="3">
    <source>
        <dbReference type="Pfam" id="PF11887"/>
    </source>
</evidence>
<dbReference type="InterPro" id="IPR003399">
    <property type="entry name" value="Mce/MlaD"/>
</dbReference>
<evidence type="ECO:0000313" key="5">
    <source>
        <dbReference type="Proteomes" id="UP001240447"/>
    </source>
</evidence>
<dbReference type="InterPro" id="IPR024516">
    <property type="entry name" value="Mce_C"/>
</dbReference>
<protein>
    <submittedName>
        <fullName evidence="4">Phospholipid/cholesterol/gamma-HCH transport system substrate-binding protein</fullName>
    </submittedName>
</protein>
<dbReference type="Pfam" id="PF02470">
    <property type="entry name" value="MlaD"/>
    <property type="match status" value="1"/>
</dbReference>
<feature type="domain" description="Mammalian cell entry C-terminal" evidence="3">
    <location>
        <begin position="120"/>
        <end position="334"/>
    </location>
</feature>
<evidence type="ECO:0000313" key="4">
    <source>
        <dbReference type="EMBL" id="MDP9821984.1"/>
    </source>
</evidence>